<proteinExistence type="predicted"/>
<sequence>MEDLLYIKSICCLSLVNY</sequence>
<reference evidence="1" key="1">
    <citation type="submission" date="2014-09" db="EMBL/GenBank/DDBJ databases">
        <authorList>
            <person name="Magalhaes I.L.F."/>
            <person name="Oliveira U."/>
            <person name="Santos F.R."/>
            <person name="Vidigal T.H.D.A."/>
            <person name="Brescovit A.D."/>
            <person name="Santos A.J."/>
        </authorList>
    </citation>
    <scope>NUCLEOTIDE SEQUENCE</scope>
    <source>
        <tissue evidence="1">Shoot tissue taken approximately 20 cm above the soil surface</tissue>
    </source>
</reference>
<name>A0A0A9HK97_ARUDO</name>
<organism evidence="1">
    <name type="scientific">Arundo donax</name>
    <name type="common">Giant reed</name>
    <name type="synonym">Donax arundinaceus</name>
    <dbReference type="NCBI Taxonomy" id="35708"/>
    <lineage>
        <taxon>Eukaryota</taxon>
        <taxon>Viridiplantae</taxon>
        <taxon>Streptophyta</taxon>
        <taxon>Embryophyta</taxon>
        <taxon>Tracheophyta</taxon>
        <taxon>Spermatophyta</taxon>
        <taxon>Magnoliopsida</taxon>
        <taxon>Liliopsida</taxon>
        <taxon>Poales</taxon>
        <taxon>Poaceae</taxon>
        <taxon>PACMAD clade</taxon>
        <taxon>Arundinoideae</taxon>
        <taxon>Arundineae</taxon>
        <taxon>Arundo</taxon>
    </lineage>
</organism>
<protein>
    <submittedName>
        <fullName evidence="1">Uncharacterized protein</fullName>
    </submittedName>
</protein>
<reference evidence="1" key="2">
    <citation type="journal article" date="2015" name="Data Brief">
        <title>Shoot transcriptome of the giant reed, Arundo donax.</title>
        <authorList>
            <person name="Barrero R.A."/>
            <person name="Guerrero F.D."/>
            <person name="Moolhuijzen P."/>
            <person name="Goolsby J.A."/>
            <person name="Tidwell J."/>
            <person name="Bellgard S.E."/>
            <person name="Bellgard M.I."/>
        </authorList>
    </citation>
    <scope>NUCLEOTIDE SEQUENCE</scope>
    <source>
        <tissue evidence="1">Shoot tissue taken approximately 20 cm above the soil surface</tissue>
    </source>
</reference>
<dbReference type="EMBL" id="GBRH01162605">
    <property type="protein sequence ID" value="JAE35291.1"/>
    <property type="molecule type" value="Transcribed_RNA"/>
</dbReference>
<evidence type="ECO:0000313" key="1">
    <source>
        <dbReference type="EMBL" id="JAE35291.1"/>
    </source>
</evidence>
<dbReference type="AlphaFoldDB" id="A0A0A9HK97"/>
<accession>A0A0A9HK97</accession>